<evidence type="ECO:0000313" key="2">
    <source>
        <dbReference type="Proteomes" id="UP001221686"/>
    </source>
</evidence>
<keyword evidence="2" id="KW-1185">Reference proteome</keyword>
<proteinExistence type="predicted"/>
<reference evidence="1 2" key="1">
    <citation type="submission" date="2022-11" db="EMBL/GenBank/DDBJ databases">
        <title>Minimal conservation of predation-associated metabolite biosynthetic gene clusters underscores biosynthetic potential of Myxococcota including descriptions for ten novel species: Archangium lansinium sp. nov., Myxococcus landrumus sp. nov., Nannocystis bai.</title>
        <authorList>
            <person name="Ahearne A."/>
            <person name="Stevens C."/>
            <person name="Dowd S."/>
        </authorList>
    </citation>
    <scope>NUCLEOTIDE SEQUENCE [LARGE SCALE GENOMIC DNA]</scope>
    <source>
        <strain evidence="1 2">BB15-2</strain>
    </source>
</reference>
<protein>
    <submittedName>
        <fullName evidence="1">Uncharacterized protein</fullName>
    </submittedName>
</protein>
<organism evidence="1 2">
    <name type="scientific">Nannocystis bainbridge</name>
    <dbReference type="NCBI Taxonomy" id="2995303"/>
    <lineage>
        <taxon>Bacteria</taxon>
        <taxon>Pseudomonadati</taxon>
        <taxon>Myxococcota</taxon>
        <taxon>Polyangia</taxon>
        <taxon>Nannocystales</taxon>
        <taxon>Nannocystaceae</taxon>
        <taxon>Nannocystis</taxon>
    </lineage>
</organism>
<name>A0ABT5E0M7_9BACT</name>
<comment type="caution">
    <text evidence="1">The sequence shown here is derived from an EMBL/GenBank/DDBJ whole genome shotgun (WGS) entry which is preliminary data.</text>
</comment>
<dbReference type="Proteomes" id="UP001221686">
    <property type="component" value="Unassembled WGS sequence"/>
</dbReference>
<gene>
    <name evidence="1" type="ORF">POL25_21150</name>
</gene>
<sequence length="270" mass="29911">MEIVSRAVPPPGAAAIAPTRRGLRHLVELLAEGEPAARIEAVLSDAPAVVAEVNPKAAEFYGPEMFVGERWSRWCNDQARLAAKRQGPALAQRTAPACIEPARVDERAEVRKLLSLVETPRAPNLWEQTQASSLPAHQRALLFAPDAARDAARRLEQHATSQGRELALDELRAALAAVAPTLEPPRRRTSEDLEREEELELAERATEHQRRTQQLAALDEVARRDPAQAVLLFRSLLARGDLDDVEQRLVEQRLSQLLQRQVAAAEDDSR</sequence>
<evidence type="ECO:0000313" key="1">
    <source>
        <dbReference type="EMBL" id="MDC0719427.1"/>
    </source>
</evidence>
<accession>A0ABT5E0M7</accession>
<dbReference type="EMBL" id="JAQNDL010000002">
    <property type="protein sequence ID" value="MDC0719427.1"/>
    <property type="molecule type" value="Genomic_DNA"/>
</dbReference>
<dbReference type="RefSeq" id="WP_272087938.1">
    <property type="nucleotide sequence ID" value="NZ_JAQNDL010000002.1"/>
</dbReference>